<dbReference type="Pfam" id="PF13302">
    <property type="entry name" value="Acetyltransf_3"/>
    <property type="match status" value="1"/>
</dbReference>
<keyword evidence="2" id="KW-0012">Acyltransferase</keyword>
<evidence type="ECO:0000256" key="1">
    <source>
        <dbReference type="ARBA" id="ARBA00022679"/>
    </source>
</evidence>
<dbReference type="GO" id="GO:0016747">
    <property type="term" value="F:acyltransferase activity, transferring groups other than amino-acyl groups"/>
    <property type="evidence" value="ECO:0007669"/>
    <property type="project" value="InterPro"/>
</dbReference>
<gene>
    <name evidence="4" type="ORF">HFO74_03620</name>
</gene>
<protein>
    <submittedName>
        <fullName evidence="4">GNAT family N-acetyltransferase</fullName>
    </submittedName>
</protein>
<dbReference type="AlphaFoldDB" id="A0AB35F7F0"/>
<evidence type="ECO:0000259" key="3">
    <source>
        <dbReference type="PROSITE" id="PS51186"/>
    </source>
</evidence>
<dbReference type="SUPFAM" id="SSF55729">
    <property type="entry name" value="Acyl-CoA N-acyltransferases (Nat)"/>
    <property type="match status" value="1"/>
</dbReference>
<evidence type="ECO:0000256" key="2">
    <source>
        <dbReference type="ARBA" id="ARBA00023315"/>
    </source>
</evidence>
<dbReference type="PROSITE" id="PS51186">
    <property type="entry name" value="GNAT"/>
    <property type="match status" value="1"/>
</dbReference>
<dbReference type="EMBL" id="JAAXQQ010000001">
    <property type="protein sequence ID" value="MBY3062531.1"/>
    <property type="molecule type" value="Genomic_DNA"/>
</dbReference>
<sequence length="179" mass="19612">MEIRRNVPHQASVRLRAVVDGDRPLLFSLRRDSTLQSRLLTVPDATDDAALDAWIERRRSETGGAFLIIEDQASGKAAGYAQITQVHRRNATGYGGLVLAEETRGLGLGRAALVELALHASRGLGLRKLMAEIDIDNGASVGLHLSLGYREVGLLEAHFTDANGMTRDVLLFERRLEDE</sequence>
<reference evidence="4" key="1">
    <citation type="submission" date="2020-04" db="EMBL/GenBank/DDBJ databases">
        <title>Global-level population genomics supports evidence of horizontal gene transfer on evolution of Rhizobia in Lentils.</title>
        <authorList>
            <person name="Gai Y."/>
            <person name="Cook D."/>
            <person name="Riely B."/>
        </authorList>
    </citation>
    <scope>NUCLEOTIDE SEQUENCE</scope>
    <source>
        <strain evidence="4">TLR9</strain>
    </source>
</reference>
<proteinExistence type="predicted"/>
<dbReference type="InterPro" id="IPR016181">
    <property type="entry name" value="Acyl_CoA_acyltransferase"/>
</dbReference>
<dbReference type="CDD" id="cd04301">
    <property type="entry name" value="NAT_SF"/>
    <property type="match status" value="1"/>
</dbReference>
<dbReference type="Proteomes" id="UP000758022">
    <property type="component" value="Unassembled WGS sequence"/>
</dbReference>
<organism evidence="4 5">
    <name type="scientific">Rhizobium laguerreae</name>
    <dbReference type="NCBI Taxonomy" id="1076926"/>
    <lineage>
        <taxon>Bacteria</taxon>
        <taxon>Pseudomonadati</taxon>
        <taxon>Pseudomonadota</taxon>
        <taxon>Alphaproteobacteria</taxon>
        <taxon>Hyphomicrobiales</taxon>
        <taxon>Rhizobiaceae</taxon>
        <taxon>Rhizobium/Agrobacterium group</taxon>
        <taxon>Rhizobium</taxon>
    </lineage>
</organism>
<feature type="domain" description="N-acetyltransferase" evidence="3">
    <location>
        <begin position="13"/>
        <end position="170"/>
    </location>
</feature>
<dbReference type="PANTHER" id="PTHR43072:SF23">
    <property type="entry name" value="UPF0039 PROTEIN C11D3.02C"/>
    <property type="match status" value="1"/>
</dbReference>
<evidence type="ECO:0000313" key="5">
    <source>
        <dbReference type="Proteomes" id="UP000758022"/>
    </source>
</evidence>
<dbReference type="InterPro" id="IPR000182">
    <property type="entry name" value="GNAT_dom"/>
</dbReference>
<comment type="caution">
    <text evidence="4">The sequence shown here is derived from an EMBL/GenBank/DDBJ whole genome shotgun (WGS) entry which is preliminary data.</text>
</comment>
<dbReference type="PANTHER" id="PTHR43072">
    <property type="entry name" value="N-ACETYLTRANSFERASE"/>
    <property type="match status" value="1"/>
</dbReference>
<dbReference type="Gene3D" id="3.40.630.30">
    <property type="match status" value="1"/>
</dbReference>
<accession>A0AB35F7F0</accession>
<evidence type="ECO:0000313" key="4">
    <source>
        <dbReference type="EMBL" id="MBY3062531.1"/>
    </source>
</evidence>
<name>A0AB35F7F0_9HYPH</name>
<keyword evidence="1" id="KW-0808">Transferase</keyword>